<evidence type="ECO:0000256" key="4">
    <source>
        <dbReference type="ARBA" id="ARBA00023136"/>
    </source>
</evidence>
<dbReference type="AlphaFoldDB" id="A0A9E2KD96"/>
<feature type="domain" description="STAS" evidence="6">
    <location>
        <begin position="442"/>
        <end position="540"/>
    </location>
</feature>
<comment type="caution">
    <text evidence="7">The sequence shown here is derived from an EMBL/GenBank/DDBJ whole genome shotgun (WGS) entry which is preliminary data.</text>
</comment>
<feature type="transmembrane region" description="Helical" evidence="5">
    <location>
        <begin position="380"/>
        <end position="409"/>
    </location>
</feature>
<feature type="transmembrane region" description="Helical" evidence="5">
    <location>
        <begin position="283"/>
        <end position="306"/>
    </location>
</feature>
<feature type="transmembrane region" description="Helical" evidence="5">
    <location>
        <begin position="25"/>
        <end position="44"/>
    </location>
</feature>
<protein>
    <submittedName>
        <fullName evidence="7">SulP family inorganic anion transporter</fullName>
    </submittedName>
</protein>
<reference evidence="7" key="1">
    <citation type="journal article" date="2021" name="PeerJ">
        <title>Extensive microbial diversity within the chicken gut microbiome revealed by metagenomics and culture.</title>
        <authorList>
            <person name="Gilroy R."/>
            <person name="Ravi A."/>
            <person name="Getino M."/>
            <person name="Pursley I."/>
            <person name="Horton D.L."/>
            <person name="Alikhan N.F."/>
            <person name="Baker D."/>
            <person name="Gharbi K."/>
            <person name="Hall N."/>
            <person name="Watson M."/>
            <person name="Adriaenssens E.M."/>
            <person name="Foster-Nyarko E."/>
            <person name="Jarju S."/>
            <person name="Secka A."/>
            <person name="Antonio M."/>
            <person name="Oren A."/>
            <person name="Chaudhuri R.R."/>
            <person name="La Ragione R."/>
            <person name="Hildebrand F."/>
            <person name="Pallen M.J."/>
        </authorList>
    </citation>
    <scope>NUCLEOTIDE SEQUENCE</scope>
    <source>
        <strain evidence="7">B5-657</strain>
    </source>
</reference>
<dbReference type="InterPro" id="IPR036513">
    <property type="entry name" value="STAS_dom_sf"/>
</dbReference>
<feature type="transmembrane region" description="Helical" evidence="5">
    <location>
        <begin position="247"/>
        <end position="271"/>
    </location>
</feature>
<dbReference type="GO" id="GO:0016020">
    <property type="term" value="C:membrane"/>
    <property type="evidence" value="ECO:0007669"/>
    <property type="project" value="UniProtKB-SubCell"/>
</dbReference>
<feature type="transmembrane region" description="Helical" evidence="5">
    <location>
        <begin position="173"/>
        <end position="190"/>
    </location>
</feature>
<gene>
    <name evidence="7" type="ORF">H9872_06570</name>
</gene>
<dbReference type="Gene3D" id="3.30.750.24">
    <property type="entry name" value="STAS domain"/>
    <property type="match status" value="1"/>
</dbReference>
<dbReference type="Proteomes" id="UP000824229">
    <property type="component" value="Unassembled WGS sequence"/>
</dbReference>
<sequence length="548" mass="58937">MFKQYISDLRKEFENYNGKKLSQDILAGLTVTAVALPLALAFGVSSGADAAAGLITAILAGFIIGSLSGASYQISGPTGAMTAVLIKIVYDYGMQGVFIATLIAGVILCVAGILKLGKLVSLIPAPVITGFTSGIAIIIAMGQIDNFFGVTSEGSTNIAKLISYGELGFSPNWYAVLFGMVVIMIMIVWPKKWNSKIPSSLVGITVSLCLSLVLKKDVAVVGDIPKTLLPSIRLSLGNISIDQIKNLISPAIVIAALGMIESLLCGASAGRMKGEKLNADRELVAQGIGNIVLPFFGGVPATAAIARTSVAIKSGAQTRLTGIFHAVGLLASMFLLGEIMSQIPLAALAGVLMVTAWRMNEWESIRFMFKKRLKTAIAQFLITMIATVIFDLTTAILIGVVFSILFFVIRISDIEINLSDIDLKRLSKNGINVQHSHEKTKVIYLTGPIFFTTTEKIKQVLNELEHMDYVIFSMRGVPLIDTTGTQFFGEICESLHKQGTKVLFSGIQPKVMALMERSGVVEQLGEQYFFWSVEQSLIAIDEKHLAVS</sequence>
<organism evidence="7 8">
    <name type="scientific">Candidatus Cellulosilyticum pullistercoris</name>
    <dbReference type="NCBI Taxonomy" id="2838521"/>
    <lineage>
        <taxon>Bacteria</taxon>
        <taxon>Bacillati</taxon>
        <taxon>Bacillota</taxon>
        <taxon>Clostridia</taxon>
        <taxon>Lachnospirales</taxon>
        <taxon>Cellulosilyticaceae</taxon>
        <taxon>Cellulosilyticum</taxon>
    </lineage>
</organism>
<feature type="transmembrane region" description="Helical" evidence="5">
    <location>
        <begin position="92"/>
        <end position="114"/>
    </location>
</feature>
<evidence type="ECO:0000256" key="3">
    <source>
        <dbReference type="ARBA" id="ARBA00022989"/>
    </source>
</evidence>
<proteinExistence type="predicted"/>
<feature type="transmembrane region" description="Helical" evidence="5">
    <location>
        <begin position="51"/>
        <end position="72"/>
    </location>
</feature>
<dbReference type="InterPro" id="IPR002645">
    <property type="entry name" value="STAS_dom"/>
</dbReference>
<accession>A0A9E2KD96</accession>
<dbReference type="PROSITE" id="PS50801">
    <property type="entry name" value="STAS"/>
    <property type="match status" value="1"/>
</dbReference>
<dbReference type="InterPro" id="IPR001902">
    <property type="entry name" value="SLC26A/SulP_fam"/>
</dbReference>
<evidence type="ECO:0000313" key="8">
    <source>
        <dbReference type="Proteomes" id="UP000824229"/>
    </source>
</evidence>
<keyword evidence="3 5" id="KW-1133">Transmembrane helix</keyword>
<evidence type="ECO:0000256" key="5">
    <source>
        <dbReference type="SAM" id="Phobius"/>
    </source>
</evidence>
<evidence type="ECO:0000256" key="1">
    <source>
        <dbReference type="ARBA" id="ARBA00004141"/>
    </source>
</evidence>
<evidence type="ECO:0000259" key="6">
    <source>
        <dbReference type="PROSITE" id="PS50801"/>
    </source>
</evidence>
<comment type="subcellular location">
    <subcellularLocation>
        <location evidence="1">Membrane</location>
        <topology evidence="1">Multi-pass membrane protein</topology>
    </subcellularLocation>
</comment>
<feature type="transmembrane region" description="Helical" evidence="5">
    <location>
        <begin position="342"/>
        <end position="359"/>
    </location>
</feature>
<dbReference type="Pfam" id="PF00916">
    <property type="entry name" value="Sulfate_transp"/>
    <property type="match status" value="1"/>
</dbReference>
<dbReference type="CDD" id="cd07042">
    <property type="entry name" value="STAS_SulP_like_sulfate_transporter"/>
    <property type="match status" value="1"/>
</dbReference>
<dbReference type="GO" id="GO:0055085">
    <property type="term" value="P:transmembrane transport"/>
    <property type="evidence" value="ECO:0007669"/>
    <property type="project" value="InterPro"/>
</dbReference>
<dbReference type="InterPro" id="IPR011547">
    <property type="entry name" value="SLC26A/SulP_dom"/>
</dbReference>
<keyword evidence="2 5" id="KW-0812">Transmembrane</keyword>
<feature type="transmembrane region" description="Helical" evidence="5">
    <location>
        <begin position="121"/>
        <end position="144"/>
    </location>
</feature>
<dbReference type="EMBL" id="JAHLFQ010000145">
    <property type="protein sequence ID" value="MBU3804402.1"/>
    <property type="molecule type" value="Genomic_DNA"/>
</dbReference>
<keyword evidence="4 5" id="KW-0472">Membrane</keyword>
<dbReference type="Pfam" id="PF01740">
    <property type="entry name" value="STAS"/>
    <property type="match status" value="1"/>
</dbReference>
<evidence type="ECO:0000256" key="2">
    <source>
        <dbReference type="ARBA" id="ARBA00022692"/>
    </source>
</evidence>
<dbReference type="PANTHER" id="PTHR11814">
    <property type="entry name" value="SULFATE TRANSPORTER"/>
    <property type="match status" value="1"/>
</dbReference>
<reference evidence="7" key="2">
    <citation type="submission" date="2021-04" db="EMBL/GenBank/DDBJ databases">
        <authorList>
            <person name="Gilroy R."/>
        </authorList>
    </citation>
    <scope>NUCLEOTIDE SEQUENCE</scope>
    <source>
        <strain evidence="7">B5-657</strain>
    </source>
</reference>
<dbReference type="SUPFAM" id="SSF52091">
    <property type="entry name" value="SpoIIaa-like"/>
    <property type="match status" value="1"/>
</dbReference>
<name>A0A9E2KD96_9FIRM</name>
<evidence type="ECO:0000313" key="7">
    <source>
        <dbReference type="EMBL" id="MBU3804402.1"/>
    </source>
</evidence>